<protein>
    <submittedName>
        <fullName evidence="1">Uncharacterized protein</fullName>
    </submittedName>
</protein>
<evidence type="ECO:0000313" key="2">
    <source>
        <dbReference type="Proteomes" id="UP000825886"/>
    </source>
</evidence>
<dbReference type="EMBL" id="CP081864">
    <property type="protein sequence ID" value="QZN97395.1"/>
    <property type="molecule type" value="Genomic_DNA"/>
</dbReference>
<gene>
    <name evidence="1" type="ORF">K6K13_08725</name>
</gene>
<evidence type="ECO:0000313" key="1">
    <source>
        <dbReference type="EMBL" id="QZN97395.1"/>
    </source>
</evidence>
<proteinExistence type="predicted"/>
<organism evidence="1 2">
    <name type="scientific">Symbiopectobacterium purcellii</name>
    <dbReference type="NCBI Taxonomy" id="2871826"/>
    <lineage>
        <taxon>Bacteria</taxon>
        <taxon>Pseudomonadati</taxon>
        <taxon>Pseudomonadota</taxon>
        <taxon>Gammaproteobacteria</taxon>
        <taxon>Enterobacterales</taxon>
        <taxon>Enterobacteriaceae</taxon>
    </lineage>
</organism>
<name>A0ABX9AUF4_9ENTR</name>
<dbReference type="Proteomes" id="UP000825886">
    <property type="component" value="Chromosome"/>
</dbReference>
<dbReference type="RefSeq" id="WP_222160434.1">
    <property type="nucleotide sequence ID" value="NZ_CP081864.1"/>
</dbReference>
<sequence length="112" mass="12810">MIVEKDNALELLKEKGTRFIYPLKMGGEIIEPAFSELLTVAEELTKLYKNEELIPKKILLELYLISVGIDCENYHIKQELLSNMSEFIMRCFNMLISGESVDDVKASGPRII</sequence>
<accession>A0ABX9AUF4</accession>
<keyword evidence="2" id="KW-1185">Reference proteome</keyword>
<reference evidence="1 2" key="1">
    <citation type="submission" date="2021-08" db="EMBL/GenBank/DDBJ databases">
        <title>Culture and genomic analysis of Symbiopectobacterium purcellii sp. nov. gen. nov., isolated from the leafhopper Empoasca decipiens.</title>
        <authorList>
            <person name="Nadal-Jimenez P."/>
            <person name="Siozios S."/>
            <person name="Halliday N."/>
            <person name="Camara M."/>
            <person name="Hurst G.D.D."/>
        </authorList>
    </citation>
    <scope>NUCLEOTIDE SEQUENCE [LARGE SCALE GENOMIC DNA]</scope>
    <source>
        <strain evidence="1 2">SyEd1</strain>
    </source>
</reference>